<dbReference type="PhylomeDB" id="Q5JIS9"/>
<organism evidence="1 2">
    <name type="scientific">Thermococcus kodakarensis (strain ATCC BAA-918 / JCM 12380 / KOD1)</name>
    <name type="common">Pyrococcus kodakaraensis (strain KOD1)</name>
    <dbReference type="NCBI Taxonomy" id="69014"/>
    <lineage>
        <taxon>Archaea</taxon>
        <taxon>Methanobacteriati</taxon>
        <taxon>Methanobacteriota</taxon>
        <taxon>Thermococci</taxon>
        <taxon>Thermococcales</taxon>
        <taxon>Thermococcaceae</taxon>
        <taxon>Thermococcus</taxon>
    </lineage>
</organism>
<sequence>MKMEDILLPKERRDAVVLIGVDERDSVEFVRIYAVSEERAKRVLEEFFNAKGLFPTDYRLVSRGTEPVGDRKAITTRSETALSSALARLGLRLLSNGILYLDGVETLYQITLVSESLYSSIAGKEVEKPPQKEETGSLPEPEEVLSLGVDTLVENLSGRDISEFLPENALLLREPPVEKVAELLAEERDYPVVVETKDARRYSFLDFAVVVRLPPLTVEEFSAELSSRLGIDVDPSFFSSYPPEKLNMQNVRALVRLVEAIVEKWKVEREEALKLAVRLNLEGL</sequence>
<name>Q5JIS9_THEKO</name>
<accession>Q5JIS9</accession>
<dbReference type="AlphaFoldDB" id="Q5JIS9"/>
<gene>
    <name evidence="1" type="ordered locus">TK1617</name>
</gene>
<dbReference type="eggNOG" id="arCOG05771">
    <property type="taxonomic scope" value="Archaea"/>
</dbReference>
<evidence type="ECO:0000313" key="2">
    <source>
        <dbReference type="Proteomes" id="UP000000536"/>
    </source>
</evidence>
<dbReference type="HOGENOM" id="CLU_059142_0_0_2"/>
<dbReference type="STRING" id="69014.TK1617"/>
<dbReference type="EnsemblBacteria" id="BAD85806">
    <property type="protein sequence ID" value="BAD85806"/>
    <property type="gene ID" value="TK1617"/>
</dbReference>
<dbReference type="InParanoid" id="Q5JIS9"/>
<dbReference type="PATRIC" id="fig|69014.16.peg.1576"/>
<proteinExistence type="predicted"/>
<dbReference type="EMBL" id="AP006878">
    <property type="protein sequence ID" value="BAD85806.1"/>
    <property type="molecule type" value="Genomic_DNA"/>
</dbReference>
<reference evidence="1 2" key="1">
    <citation type="journal article" date="2005" name="Genome Res.">
        <title>Complete genome sequence of the hyperthermophilic archaeon Thermococcus kodakaraensis KOD1 and comparison with Pyrococcus genomes.</title>
        <authorList>
            <person name="Fukui T."/>
            <person name="Atomi H."/>
            <person name="Kanai T."/>
            <person name="Matsumi R."/>
            <person name="Fujiwara S."/>
            <person name="Imanaka T."/>
        </authorList>
    </citation>
    <scope>NUCLEOTIDE SEQUENCE [LARGE SCALE GENOMIC DNA]</scope>
    <source>
        <strain evidence="2">ATCC BAA-918 / JCM 12380 / KOD1</strain>
    </source>
</reference>
<evidence type="ECO:0000313" key="1">
    <source>
        <dbReference type="EMBL" id="BAD85806.1"/>
    </source>
</evidence>
<dbReference type="Proteomes" id="UP000000536">
    <property type="component" value="Chromosome"/>
</dbReference>
<dbReference type="KEGG" id="tko:TK1617"/>
<protein>
    <submittedName>
        <fullName evidence="1">Uncharacterized protein</fullName>
    </submittedName>
</protein>
<keyword evidence="2" id="KW-1185">Reference proteome</keyword>